<evidence type="ECO:0000313" key="5">
    <source>
        <dbReference type="EMBL" id="KAK9819603.1"/>
    </source>
</evidence>
<accession>A0AAW1QDX0</accession>
<dbReference type="SMART" id="SM00184">
    <property type="entry name" value="RING"/>
    <property type="match status" value="2"/>
</dbReference>
<evidence type="ECO:0000259" key="4">
    <source>
        <dbReference type="PROSITE" id="PS50089"/>
    </source>
</evidence>
<dbReference type="Pfam" id="PF13920">
    <property type="entry name" value="zf-C3HC4_3"/>
    <property type="match status" value="1"/>
</dbReference>
<organism evidence="5 6">
    <name type="scientific">[Myrmecia] bisecta</name>
    <dbReference type="NCBI Taxonomy" id="41462"/>
    <lineage>
        <taxon>Eukaryota</taxon>
        <taxon>Viridiplantae</taxon>
        <taxon>Chlorophyta</taxon>
        <taxon>core chlorophytes</taxon>
        <taxon>Trebouxiophyceae</taxon>
        <taxon>Trebouxiales</taxon>
        <taxon>Trebouxiaceae</taxon>
        <taxon>Myrmecia</taxon>
    </lineage>
</organism>
<keyword evidence="3" id="KW-1133">Transmembrane helix</keyword>
<reference evidence="5 6" key="1">
    <citation type="journal article" date="2024" name="Nat. Commun.">
        <title>Phylogenomics reveals the evolutionary origins of lichenization in chlorophyte algae.</title>
        <authorList>
            <person name="Puginier C."/>
            <person name="Libourel C."/>
            <person name="Otte J."/>
            <person name="Skaloud P."/>
            <person name="Haon M."/>
            <person name="Grisel S."/>
            <person name="Petersen M."/>
            <person name="Berrin J.G."/>
            <person name="Delaux P.M."/>
            <person name="Dal Grande F."/>
            <person name="Keller J."/>
        </authorList>
    </citation>
    <scope>NUCLEOTIDE SEQUENCE [LARGE SCALE GENOMIC DNA]</scope>
    <source>
        <strain evidence="5 6">SAG 2043</strain>
    </source>
</reference>
<gene>
    <name evidence="5" type="ORF">WJX72_000171</name>
</gene>
<keyword evidence="3" id="KW-0472">Membrane</keyword>
<dbReference type="PROSITE" id="PS50089">
    <property type="entry name" value="ZF_RING_2"/>
    <property type="match status" value="2"/>
</dbReference>
<feature type="region of interest" description="Disordered" evidence="2">
    <location>
        <begin position="59"/>
        <end position="85"/>
    </location>
</feature>
<dbReference type="SUPFAM" id="SSF57850">
    <property type="entry name" value="RING/U-box"/>
    <property type="match status" value="1"/>
</dbReference>
<dbReference type="InterPro" id="IPR051728">
    <property type="entry name" value="RING-FYVE_E3_ubiquitin-ligase"/>
</dbReference>
<dbReference type="InterPro" id="IPR001841">
    <property type="entry name" value="Znf_RING"/>
</dbReference>
<evidence type="ECO:0000313" key="6">
    <source>
        <dbReference type="Proteomes" id="UP001489004"/>
    </source>
</evidence>
<dbReference type="InterPro" id="IPR013083">
    <property type="entry name" value="Znf_RING/FYVE/PHD"/>
</dbReference>
<dbReference type="AlphaFoldDB" id="A0AAW1QDX0"/>
<feature type="transmembrane region" description="Helical" evidence="3">
    <location>
        <begin position="230"/>
        <end position="250"/>
    </location>
</feature>
<dbReference type="PANTHER" id="PTHR14879">
    <property type="entry name" value="CASPASE REGULATOR, RING FINGER DOMAIN-CONTAINING"/>
    <property type="match status" value="1"/>
</dbReference>
<dbReference type="Gene3D" id="3.30.40.10">
    <property type="entry name" value="Zinc/RING finger domain, C3HC4 (zinc finger)"/>
    <property type="match status" value="1"/>
</dbReference>
<feature type="transmembrane region" description="Helical" evidence="3">
    <location>
        <begin position="93"/>
        <end position="115"/>
    </location>
</feature>
<dbReference type="PANTHER" id="PTHR14879:SF5">
    <property type="entry name" value="RING-TYPE DOMAIN-CONTAINING PROTEIN"/>
    <property type="match status" value="1"/>
</dbReference>
<keyword evidence="3" id="KW-0812">Transmembrane</keyword>
<evidence type="ECO:0000256" key="1">
    <source>
        <dbReference type="PROSITE-ProRule" id="PRU00175"/>
    </source>
</evidence>
<feature type="domain" description="RING-type" evidence="4">
    <location>
        <begin position="524"/>
        <end position="566"/>
    </location>
</feature>
<keyword evidence="1" id="KW-0862">Zinc</keyword>
<feature type="domain" description="RING-type" evidence="4">
    <location>
        <begin position="588"/>
        <end position="629"/>
    </location>
</feature>
<feature type="transmembrane region" description="Helical" evidence="3">
    <location>
        <begin position="155"/>
        <end position="179"/>
    </location>
</feature>
<sequence length="642" mass="70389">MSVASSRADNAVGSAPAYPQPPQACAAEVHSLAADVKVVTDFGSQTCSADTSSYMPHLPQSGSAQQSVYEHNETGLDSNSLHAARQPPSTRTAYLLALGMAAAVAVTLLNIAVLVSRCGSKGPAGPVSEPQWQRRVLSKPRRMVATVNSPMTQDAVALMATIFLSGVNMWGSTGLVAVYAWCTAADTWRASSSRGRDSFLYARGFSWIAQGYYGAWSLRWTAERWLWPRLARLAAWLPFLYLPAAIMTFLRTTQRSSISLDIFLELLYLLGARDVVWRLTSSLGLTLLPARGLGHTGWGVLDACKVLVIPTRWQGVLQRLLLLPRDTLQAIWSAVTTPRQLWMVLQCAVFWSQWKFVLRTCHAKRQARPLPRAGTPAFEDMAYDMTHQQDVWILVQVDGMLRHMQLQYLLRLCRLDFTHTSWTHFLRSVVTTASARAAARARLRRRLREARDALIDFADMACLLKRTSPHPSLALSEQSGVQRQLATATAEAAGSSSAGLPAQQLASGGPAPPTSSADNPPGMCISCWERPAGIILAPCGHRALCRTCFLQLRSDAAGNSFCPTCRHPVESYIEQLHSLLPDGTEGVCLSCQQRPAGYMAPCGDQVLCRQCFANMPKDTAQKSSCPYCSRLVASFVDRIYEV</sequence>
<evidence type="ECO:0000256" key="2">
    <source>
        <dbReference type="SAM" id="MobiDB-lite"/>
    </source>
</evidence>
<evidence type="ECO:0000256" key="3">
    <source>
        <dbReference type="SAM" id="Phobius"/>
    </source>
</evidence>
<protein>
    <recommendedName>
        <fullName evidence="4">RING-type domain-containing protein</fullName>
    </recommendedName>
</protein>
<keyword evidence="1" id="KW-0863">Zinc-finger</keyword>
<keyword evidence="1" id="KW-0479">Metal-binding</keyword>
<dbReference type="Proteomes" id="UP001489004">
    <property type="component" value="Unassembled WGS sequence"/>
</dbReference>
<dbReference type="GO" id="GO:0008270">
    <property type="term" value="F:zinc ion binding"/>
    <property type="evidence" value="ECO:0007669"/>
    <property type="project" value="UniProtKB-KW"/>
</dbReference>
<feature type="region of interest" description="Disordered" evidence="2">
    <location>
        <begin position="1"/>
        <end position="20"/>
    </location>
</feature>
<comment type="caution">
    <text evidence="5">The sequence shown here is derived from an EMBL/GenBank/DDBJ whole genome shotgun (WGS) entry which is preliminary data.</text>
</comment>
<keyword evidence="6" id="KW-1185">Reference proteome</keyword>
<proteinExistence type="predicted"/>
<name>A0AAW1QDX0_9CHLO</name>
<dbReference type="EMBL" id="JALJOR010000003">
    <property type="protein sequence ID" value="KAK9819603.1"/>
    <property type="molecule type" value="Genomic_DNA"/>
</dbReference>